<dbReference type="RefSeq" id="WP_007185558.1">
    <property type="nucleotide sequence ID" value="NZ_AKGD01000002.1"/>
</dbReference>
<dbReference type="Proteomes" id="UP000003704">
    <property type="component" value="Unassembled WGS sequence"/>
</dbReference>
<feature type="chain" id="PRO_5003714206" evidence="1">
    <location>
        <begin position="22"/>
        <end position="259"/>
    </location>
</feature>
<organism evidence="2 3">
    <name type="scientific">Hydrocarboniphaga effusa AP103</name>
    <dbReference type="NCBI Taxonomy" id="1172194"/>
    <lineage>
        <taxon>Bacteria</taxon>
        <taxon>Pseudomonadati</taxon>
        <taxon>Pseudomonadota</taxon>
        <taxon>Gammaproteobacteria</taxon>
        <taxon>Nevskiales</taxon>
        <taxon>Nevskiaceae</taxon>
        <taxon>Hydrocarboniphaga</taxon>
    </lineage>
</organism>
<name>I8T5Q0_9GAMM</name>
<feature type="signal peptide" evidence="1">
    <location>
        <begin position="1"/>
        <end position="21"/>
    </location>
</feature>
<keyword evidence="3" id="KW-1185">Reference proteome</keyword>
<proteinExistence type="predicted"/>
<comment type="caution">
    <text evidence="2">The sequence shown here is derived from an EMBL/GenBank/DDBJ whole genome shotgun (WGS) entry which is preliminary data.</text>
</comment>
<dbReference type="AlphaFoldDB" id="I8T5Q0"/>
<dbReference type="EMBL" id="AKGD01000002">
    <property type="protein sequence ID" value="EIT69033.1"/>
    <property type="molecule type" value="Genomic_DNA"/>
</dbReference>
<sequence length="259" mass="27189">MHRFSPIFAAILGLVGLDAQAASYSELLKSVPTPPADPATALSWIKDGQIVAPEYTRIKQAIEAERAAIATLAGGNAPTAGTPPPAVSGDAPEVQGAVVGYSAYLASNSDKNEPAAAMAKRTRWIQAAMGQQLKTILDNTKPCPDPCQDQAIAAANLPWQQKKQTLSEQELKLWNTLFADWIKTRAPLVDRGQNQIAATGEGAKATTPAGKAAIADYRASMLKEVEVALSLTELSVKRAEAIATGKIDATSGATKKKAS</sequence>
<gene>
    <name evidence="2" type="ORF">WQQ_26150</name>
</gene>
<evidence type="ECO:0000256" key="1">
    <source>
        <dbReference type="SAM" id="SignalP"/>
    </source>
</evidence>
<dbReference type="STRING" id="1172194.WQQ_26150"/>
<keyword evidence="1" id="KW-0732">Signal</keyword>
<accession>I8T5Q0</accession>
<protein>
    <submittedName>
        <fullName evidence="2">Uncharacterized protein</fullName>
    </submittedName>
</protein>
<dbReference type="OrthoDB" id="7061322at2"/>
<evidence type="ECO:0000313" key="3">
    <source>
        <dbReference type="Proteomes" id="UP000003704"/>
    </source>
</evidence>
<reference evidence="2 3" key="1">
    <citation type="journal article" date="2012" name="J. Bacteriol.">
        <title>Genome Sequence of n-Alkane-Degrading Hydrocarboniphaga effusa Strain AP103T (ATCC BAA-332T).</title>
        <authorList>
            <person name="Chang H.K."/>
            <person name="Zylstra G.J."/>
            <person name="Chae J.C."/>
        </authorList>
    </citation>
    <scope>NUCLEOTIDE SEQUENCE [LARGE SCALE GENOMIC DNA]</scope>
    <source>
        <strain evidence="2 3">AP103</strain>
    </source>
</reference>
<evidence type="ECO:0000313" key="2">
    <source>
        <dbReference type="EMBL" id="EIT69033.1"/>
    </source>
</evidence>